<accession>A0A8K0WBA2</accession>
<proteinExistence type="inferred from homology"/>
<dbReference type="SMART" id="SM00066">
    <property type="entry name" value="GAL4"/>
    <property type="match status" value="1"/>
</dbReference>
<dbReference type="CDD" id="cd00067">
    <property type="entry name" value="GAL4"/>
    <property type="match status" value="1"/>
</dbReference>
<reference evidence="13" key="1">
    <citation type="journal article" date="2021" name="Nat. Commun.">
        <title>Genetic determinants of endophytism in the Arabidopsis root mycobiome.</title>
        <authorList>
            <person name="Mesny F."/>
            <person name="Miyauchi S."/>
            <person name="Thiergart T."/>
            <person name="Pickel B."/>
            <person name="Atanasova L."/>
            <person name="Karlsson M."/>
            <person name="Huettel B."/>
            <person name="Barry K.W."/>
            <person name="Haridas S."/>
            <person name="Chen C."/>
            <person name="Bauer D."/>
            <person name="Andreopoulos W."/>
            <person name="Pangilinan J."/>
            <person name="LaButti K."/>
            <person name="Riley R."/>
            <person name="Lipzen A."/>
            <person name="Clum A."/>
            <person name="Drula E."/>
            <person name="Henrissat B."/>
            <person name="Kohler A."/>
            <person name="Grigoriev I.V."/>
            <person name="Martin F.M."/>
            <person name="Hacquard S."/>
        </authorList>
    </citation>
    <scope>NUCLEOTIDE SEQUENCE</scope>
    <source>
        <strain evidence="13">MPI-SDFR-AT-0068</strain>
    </source>
</reference>
<dbReference type="InterPro" id="IPR036318">
    <property type="entry name" value="FAD-bd_PCMH-like_sf"/>
</dbReference>
<keyword evidence="14" id="KW-1185">Reference proteome</keyword>
<evidence type="ECO:0000259" key="12">
    <source>
        <dbReference type="PROSITE" id="PS51387"/>
    </source>
</evidence>
<dbReference type="Gene3D" id="3.30.465.10">
    <property type="match status" value="1"/>
</dbReference>
<dbReference type="GO" id="GO:0000981">
    <property type="term" value="F:DNA-binding transcription factor activity, RNA polymerase II-specific"/>
    <property type="evidence" value="ECO:0007669"/>
    <property type="project" value="InterPro"/>
</dbReference>
<dbReference type="GO" id="GO:0008270">
    <property type="term" value="F:zinc ion binding"/>
    <property type="evidence" value="ECO:0007669"/>
    <property type="project" value="InterPro"/>
</dbReference>
<feature type="compositionally biased region" description="Low complexity" evidence="10">
    <location>
        <begin position="86"/>
        <end position="95"/>
    </location>
</feature>
<evidence type="ECO:0000256" key="9">
    <source>
        <dbReference type="ARBA" id="ARBA00051436"/>
    </source>
</evidence>
<sequence length="1224" mass="136575">MAMPHDAMNELNSRPVASRRMPNHGRRRGTACERCNRRRTKCDGSIIGVPCSACKKSNNHEQCALIQSKRRRGADGRYTILPDTQSSPSSASSSMEMPAVVSNVRRGITNNTARNGQQSSMDPLQLNSRAMDAPRTTQNASPSQSTLTVQPSVVGESWYASYVMRGYTPGHNSVHRPIRDCNETVQNISCDTTRDSIPSKPSQPRQKSGLEDLPSPDLVDRLIEVYFNRFHAFCPIFERKYFFTSLYEGRMSETLLRSVLFVASLHCDLEVLHLMGHSTRLDANQDLFTKASASFDLDRESSRMHMILSSYLLHYWFGNPTAYRDCHWWLAAAIRSAQCTGYHRSTSNSQMPSEERRRWKCIWWCLYVRDRQIAISTGTPMVINDLDYDVEELVVQDFPEEAPETAHYMIAQAKLSKAVAQLYFSHCSPSRLPLSKDASVRQKAMQDIQTILQSWSDDSKSLKTSNETHHLSLTLEVCYHYYLVNLYQRLQRQCNTSKETKPIIDSATQVFSLVETSLLYWAPEQFPMIYVSALFSAMMALAADGGATPPRSDKLFGKIRRGLLALKQFEPVYILARWIRNFFMDILNRSEANTVGDAQGRETSMVSDGQRVDAPALVNPGTNPDHTNEVSAAMLPSEDQTTHPTPDLGDDETNFMFDQDSGEACVGFEGGGFWPAYLANGVFSNTHPVDTMDFPQPDSSQYQAISRRHTGLYVIGISAIGVISTLTFYGRPMRLQQLSTQSLVNTPKIEHDVSVKNIQAACEEFAAILGAENISTDRADLVTHSGSDYQSYPWTEGTAVCSHVILYPETTEQVSELMKVCFRRRLPVTPYSGGTSIEGQYIPHFQGICVDFGRMNRIVELNTYDLDCVVQPGIGWMDLNEELLSHGLFFPPDPGPGAMIGGMVGTGCSGTNAAAYGTMKDWVLSLTVVLADGTIIKTRQRARKSSAGYDLTRTFIGSEGTLGLVTEATLKLAVKPPCEAVAVCTFPTLRNAASAVREVLSQGIQVAAVEILDEVQMRSINESALTRLRWKEEPTLFFKFTGSDEFIVQHLAKQVGHITKRNRSTAYTFASDEHEREELWSARKNALWSMLAMRKSPTDKVWTTDVAVPLSRLPDIIEFAKDDIEKSGLLGSVVGHVGDGNFHTLLLFPEDKRHIAEDIVHRMVDKAIEMNGTATGEHGVGLVKRDYLEKELGKGAVDTMRAMKNAFDPKCLLNCDKVIRMQAA</sequence>
<feature type="region of interest" description="Disordered" evidence="10">
    <location>
        <begin position="1"/>
        <end position="28"/>
    </location>
</feature>
<evidence type="ECO:0000313" key="14">
    <source>
        <dbReference type="Proteomes" id="UP000813427"/>
    </source>
</evidence>
<dbReference type="PANTHER" id="PTHR11748">
    <property type="entry name" value="D-LACTATE DEHYDROGENASE"/>
    <property type="match status" value="1"/>
</dbReference>
<keyword evidence="3" id="KW-0285">Flavoprotein</keyword>
<evidence type="ECO:0000259" key="11">
    <source>
        <dbReference type="PROSITE" id="PS50048"/>
    </source>
</evidence>
<dbReference type="EMBL" id="JAGPXF010000004">
    <property type="protein sequence ID" value="KAH7245660.1"/>
    <property type="molecule type" value="Genomic_DNA"/>
</dbReference>
<protein>
    <recommendedName>
        <fullName evidence="8">D-lactate dehydrogenase (cytochrome)</fullName>
        <ecNumber evidence="8">1.1.2.4</ecNumber>
    </recommendedName>
</protein>
<dbReference type="SUPFAM" id="SSF56176">
    <property type="entry name" value="FAD-binding/transporter-associated domain-like"/>
    <property type="match status" value="1"/>
</dbReference>
<dbReference type="GO" id="GO:0005739">
    <property type="term" value="C:mitochondrion"/>
    <property type="evidence" value="ECO:0007669"/>
    <property type="project" value="TreeGrafter"/>
</dbReference>
<dbReference type="GO" id="GO:0008720">
    <property type="term" value="F:D-lactate dehydrogenase (NAD+) activity"/>
    <property type="evidence" value="ECO:0007669"/>
    <property type="project" value="TreeGrafter"/>
</dbReference>
<dbReference type="PROSITE" id="PS51387">
    <property type="entry name" value="FAD_PCMH"/>
    <property type="match status" value="1"/>
</dbReference>
<dbReference type="InterPro" id="IPR007219">
    <property type="entry name" value="XnlR_reg_dom"/>
</dbReference>
<dbReference type="CDD" id="cd12148">
    <property type="entry name" value="fungal_TF_MHR"/>
    <property type="match status" value="1"/>
</dbReference>
<evidence type="ECO:0000256" key="8">
    <source>
        <dbReference type="ARBA" id="ARBA00038897"/>
    </source>
</evidence>
<dbReference type="InterPro" id="IPR036864">
    <property type="entry name" value="Zn2-C6_fun-type_DNA-bd_sf"/>
</dbReference>
<keyword evidence="5" id="KW-0274">FAD</keyword>
<dbReference type="InterPro" id="IPR016164">
    <property type="entry name" value="FAD-linked_Oxase-like_C"/>
</dbReference>
<keyword evidence="4" id="KW-0479">Metal-binding</keyword>
<dbReference type="Gene3D" id="1.10.45.10">
    <property type="entry name" value="Vanillyl-alcohol Oxidase, Chain A, domain 4"/>
    <property type="match status" value="1"/>
</dbReference>
<feature type="region of interest" description="Disordered" evidence="10">
    <location>
        <begin position="72"/>
        <end position="95"/>
    </location>
</feature>
<dbReference type="EC" id="1.1.2.4" evidence="8"/>
<comment type="catalytic activity">
    <reaction evidence="9">
        <text>(R)-lactate + 2 Fe(III)-[cytochrome c] = 2 Fe(II)-[cytochrome c] + pyruvate + 2 H(+)</text>
        <dbReference type="Rhea" id="RHEA:13521"/>
        <dbReference type="Rhea" id="RHEA-COMP:10350"/>
        <dbReference type="Rhea" id="RHEA-COMP:14399"/>
        <dbReference type="ChEBI" id="CHEBI:15361"/>
        <dbReference type="ChEBI" id="CHEBI:15378"/>
        <dbReference type="ChEBI" id="CHEBI:16004"/>
        <dbReference type="ChEBI" id="CHEBI:29033"/>
        <dbReference type="ChEBI" id="CHEBI:29034"/>
        <dbReference type="EC" id="1.1.2.4"/>
    </reaction>
</comment>
<evidence type="ECO:0000256" key="1">
    <source>
        <dbReference type="ARBA" id="ARBA00001974"/>
    </source>
</evidence>
<dbReference type="Pfam" id="PF04082">
    <property type="entry name" value="Fungal_trans"/>
    <property type="match status" value="1"/>
</dbReference>
<dbReference type="SMART" id="SM00906">
    <property type="entry name" value="Fungal_trans"/>
    <property type="match status" value="1"/>
</dbReference>
<dbReference type="InterPro" id="IPR016171">
    <property type="entry name" value="Vanillyl_alc_oxidase_C-sub2"/>
</dbReference>
<organism evidence="13 14">
    <name type="scientific">Fusarium tricinctum</name>
    <dbReference type="NCBI Taxonomy" id="61284"/>
    <lineage>
        <taxon>Eukaryota</taxon>
        <taxon>Fungi</taxon>
        <taxon>Dikarya</taxon>
        <taxon>Ascomycota</taxon>
        <taxon>Pezizomycotina</taxon>
        <taxon>Sordariomycetes</taxon>
        <taxon>Hypocreomycetidae</taxon>
        <taxon>Hypocreales</taxon>
        <taxon>Nectriaceae</taxon>
        <taxon>Fusarium</taxon>
        <taxon>Fusarium tricinctum species complex</taxon>
    </lineage>
</organism>
<gene>
    <name evidence="13" type="ORF">BKA59DRAFT_544863</name>
</gene>
<dbReference type="SUPFAM" id="SSF57701">
    <property type="entry name" value="Zn2/Cys6 DNA-binding domain"/>
    <property type="match status" value="1"/>
</dbReference>
<evidence type="ECO:0000256" key="6">
    <source>
        <dbReference type="ARBA" id="ARBA00023002"/>
    </source>
</evidence>
<dbReference type="Gene3D" id="3.30.70.2740">
    <property type="match status" value="1"/>
</dbReference>
<evidence type="ECO:0000256" key="4">
    <source>
        <dbReference type="ARBA" id="ARBA00022723"/>
    </source>
</evidence>
<evidence type="ECO:0000256" key="3">
    <source>
        <dbReference type="ARBA" id="ARBA00022630"/>
    </source>
</evidence>
<evidence type="ECO:0000256" key="5">
    <source>
        <dbReference type="ARBA" id="ARBA00022827"/>
    </source>
</evidence>
<evidence type="ECO:0000256" key="10">
    <source>
        <dbReference type="SAM" id="MobiDB-lite"/>
    </source>
</evidence>
<dbReference type="FunFam" id="1.10.45.10:FF:000001">
    <property type="entry name" value="D-lactate dehydrogenase mitochondrial"/>
    <property type="match status" value="1"/>
</dbReference>
<dbReference type="Gene3D" id="4.10.240.10">
    <property type="entry name" value="Zn(2)-C6 fungal-type DNA-binding domain"/>
    <property type="match status" value="1"/>
</dbReference>
<evidence type="ECO:0000313" key="13">
    <source>
        <dbReference type="EMBL" id="KAH7245660.1"/>
    </source>
</evidence>
<dbReference type="GO" id="GO:0003677">
    <property type="term" value="F:DNA binding"/>
    <property type="evidence" value="ECO:0007669"/>
    <property type="project" value="InterPro"/>
</dbReference>
<dbReference type="Pfam" id="PF01565">
    <property type="entry name" value="FAD_binding_4"/>
    <property type="match status" value="1"/>
</dbReference>
<feature type="compositionally biased region" description="Polar residues" evidence="10">
    <location>
        <begin position="191"/>
        <end position="206"/>
    </location>
</feature>
<comment type="similarity">
    <text evidence="2">Belongs to the FAD-binding oxidoreductase/transferase type 4 family.</text>
</comment>
<dbReference type="InterPro" id="IPR004113">
    <property type="entry name" value="FAD-bd_oxidored_4_C"/>
</dbReference>
<dbReference type="InterPro" id="IPR001138">
    <property type="entry name" value="Zn2Cys6_DnaBD"/>
</dbReference>
<keyword evidence="6" id="KW-0560">Oxidoreductase</keyword>
<evidence type="ECO:0000256" key="2">
    <source>
        <dbReference type="ARBA" id="ARBA00008000"/>
    </source>
</evidence>
<dbReference type="SUPFAM" id="SSF55103">
    <property type="entry name" value="FAD-linked oxidases, C-terminal domain"/>
    <property type="match status" value="1"/>
</dbReference>
<dbReference type="AlphaFoldDB" id="A0A8K0WBA2"/>
<dbReference type="PANTHER" id="PTHR11748:SF116">
    <property type="entry name" value="D-LACTATE DEHYDROGENASE (CYTOCHROME) (AFU_ORTHOLOGUE AFUA_7G02560)"/>
    <property type="match status" value="1"/>
</dbReference>
<dbReference type="Proteomes" id="UP000813427">
    <property type="component" value="Unassembled WGS sequence"/>
</dbReference>
<comment type="cofactor">
    <cofactor evidence="1">
        <name>FAD</name>
        <dbReference type="ChEBI" id="CHEBI:57692"/>
    </cofactor>
</comment>
<dbReference type="FunFam" id="3.30.70.2740:FF:000001">
    <property type="entry name" value="D-lactate dehydrogenase mitochondrial"/>
    <property type="match status" value="1"/>
</dbReference>
<dbReference type="GO" id="GO:0071949">
    <property type="term" value="F:FAD binding"/>
    <property type="evidence" value="ECO:0007669"/>
    <property type="project" value="InterPro"/>
</dbReference>
<dbReference type="PROSITE" id="PS50048">
    <property type="entry name" value="ZN2_CY6_FUNGAL_2"/>
    <property type="match status" value="1"/>
</dbReference>
<name>A0A8K0WBA2_9HYPO</name>
<dbReference type="InterPro" id="IPR016169">
    <property type="entry name" value="FAD-bd_PCMH_sub2"/>
</dbReference>
<keyword evidence="7" id="KW-0539">Nucleus</keyword>
<evidence type="ECO:0000256" key="7">
    <source>
        <dbReference type="ARBA" id="ARBA00023242"/>
    </source>
</evidence>
<comment type="caution">
    <text evidence="13">The sequence shown here is derived from an EMBL/GenBank/DDBJ whole genome shotgun (WGS) entry which is preliminary data.</text>
</comment>
<dbReference type="InterPro" id="IPR006094">
    <property type="entry name" value="Oxid_FAD_bind_N"/>
</dbReference>
<dbReference type="GO" id="GO:1903457">
    <property type="term" value="P:lactate catabolic process"/>
    <property type="evidence" value="ECO:0007669"/>
    <property type="project" value="TreeGrafter"/>
</dbReference>
<feature type="domain" description="FAD-binding PCMH-type" evidence="12">
    <location>
        <begin position="797"/>
        <end position="975"/>
    </location>
</feature>
<dbReference type="Pfam" id="PF00172">
    <property type="entry name" value="Zn_clus"/>
    <property type="match status" value="1"/>
</dbReference>
<dbReference type="FunFam" id="3.30.465.10:FF:000014">
    <property type="entry name" value="D-lactate dehydrogenase (Cytochrome), putative"/>
    <property type="match status" value="1"/>
</dbReference>
<feature type="region of interest" description="Disordered" evidence="10">
    <location>
        <begin position="191"/>
        <end position="213"/>
    </location>
</feature>
<dbReference type="Pfam" id="PF02913">
    <property type="entry name" value="FAD-oxidase_C"/>
    <property type="match status" value="1"/>
</dbReference>
<dbReference type="GO" id="GO:0004458">
    <property type="term" value="F:D-lactate dehydrogenase (cytochrome) activity"/>
    <property type="evidence" value="ECO:0007669"/>
    <property type="project" value="UniProtKB-EC"/>
</dbReference>
<feature type="domain" description="Zn(2)-C6 fungal-type" evidence="11">
    <location>
        <begin position="31"/>
        <end position="65"/>
    </location>
</feature>
<dbReference type="GO" id="GO:0006351">
    <property type="term" value="P:DNA-templated transcription"/>
    <property type="evidence" value="ECO:0007669"/>
    <property type="project" value="InterPro"/>
</dbReference>
<dbReference type="InterPro" id="IPR016166">
    <property type="entry name" value="FAD-bd_PCMH"/>
</dbReference>
<dbReference type="OrthoDB" id="2110361at2759"/>